<dbReference type="AlphaFoldDB" id="A0A7Y5EIX1"/>
<evidence type="ECO:0000313" key="8">
    <source>
        <dbReference type="Proteomes" id="UP000523161"/>
    </source>
</evidence>
<feature type="signal peptide" evidence="5">
    <location>
        <begin position="1"/>
        <end position="17"/>
    </location>
</feature>
<evidence type="ECO:0000313" key="7">
    <source>
        <dbReference type="EMBL" id="NRQ43217.1"/>
    </source>
</evidence>
<dbReference type="EMBL" id="JABSOD010000010">
    <property type="protein sequence ID" value="NRQ43217.1"/>
    <property type="molecule type" value="Genomic_DNA"/>
</dbReference>
<dbReference type="Proteomes" id="UP000523161">
    <property type="component" value="Unassembled WGS sequence"/>
</dbReference>
<keyword evidence="3" id="KW-0378">Hydrolase</keyword>
<evidence type="ECO:0000256" key="3">
    <source>
        <dbReference type="ARBA" id="ARBA00022801"/>
    </source>
</evidence>
<feature type="chain" id="PRO_5030901383" evidence="5">
    <location>
        <begin position="18"/>
        <end position="458"/>
    </location>
</feature>
<dbReference type="Pfam" id="PF00877">
    <property type="entry name" value="NLPC_P60"/>
    <property type="match status" value="1"/>
</dbReference>
<comment type="similarity">
    <text evidence="1">Belongs to the peptidase C40 family.</text>
</comment>
<comment type="caution">
    <text evidence="7">The sequence shown here is derived from an EMBL/GenBank/DDBJ whole genome shotgun (WGS) entry which is preliminary data.</text>
</comment>
<dbReference type="Gene3D" id="3.90.1720.10">
    <property type="entry name" value="endopeptidase domain like (from Nostoc punctiforme)"/>
    <property type="match status" value="1"/>
</dbReference>
<evidence type="ECO:0000256" key="4">
    <source>
        <dbReference type="ARBA" id="ARBA00022807"/>
    </source>
</evidence>
<name>A0A7Y5EIX1_9GAMM</name>
<feature type="domain" description="NlpC/P60" evidence="6">
    <location>
        <begin position="304"/>
        <end position="435"/>
    </location>
</feature>
<sequence length="458" mass="50756">MKKILWLLCCCWHVVLATETTIQFRSDVPLLSPEQMNPRFWQTKLAAPQQLLLTPAQIAQRNSETFALQSEMQSLQSLPAHYSKAELGAIIQSVSKVPTAARFYLDGSQLTAQHWQHYQSLTALDHMQAVNPLRFGLVVKRSALRAFPTRDRIVNEQGNPDLDRFAETALFPADAVALLHSSRDNQWLLVRSFNYTGWLQAADVAIGSKQQVLAYTQQQPFIVITGAKVHTAFNPQLAAVSELQLDMGVRLPLLSAAEAGFNVHGQNPVASHIVQLPLRLADGSLSFTPALLPLSADVQQGYLPFTPYNILAQAFKFLGERYGWGHDYNGRDCTGFISEIFRSFGLLMPRNSGQQGNGGYGRNIRFSADSSVADKQAALAKLQVGDLLYFPGHVALYLGTVNGQPFMIHDVNTLLYPRSDGTIYRGTLNGVAVTPLLPLYATEQQSYFDAMYAIKSLR</sequence>
<keyword evidence="8" id="KW-1185">Reference proteome</keyword>
<dbReference type="PIRSF" id="PIRSF019015">
    <property type="entry name" value="P60_peptidase_YkfC"/>
    <property type="match status" value="1"/>
</dbReference>
<evidence type="ECO:0000256" key="5">
    <source>
        <dbReference type="SAM" id="SignalP"/>
    </source>
</evidence>
<evidence type="ECO:0000256" key="1">
    <source>
        <dbReference type="ARBA" id="ARBA00007074"/>
    </source>
</evidence>
<proteinExistence type="inferred from homology"/>
<keyword evidence="4" id="KW-0788">Thiol protease</keyword>
<accession>A0A7Y5EIX1</accession>
<dbReference type="GO" id="GO:0006508">
    <property type="term" value="P:proteolysis"/>
    <property type="evidence" value="ECO:0007669"/>
    <property type="project" value="UniProtKB-KW"/>
</dbReference>
<dbReference type="InterPro" id="IPR038765">
    <property type="entry name" value="Papain-like_cys_pep_sf"/>
</dbReference>
<protein>
    <submittedName>
        <fullName evidence="7">SH3 domain-containing protein</fullName>
    </submittedName>
</protein>
<reference evidence="7 8" key="1">
    <citation type="submission" date="2020-06" db="EMBL/GenBank/DDBJ databases">
        <title>Rheinheimera sp. nov., a marine bacterium isolated from coastal.</title>
        <authorList>
            <person name="Yu Q."/>
            <person name="Qi Y."/>
            <person name="Pu J."/>
        </authorList>
    </citation>
    <scope>NUCLEOTIDE SEQUENCE [LARGE SCALE GENOMIC DNA]</scope>
    <source>
        <strain evidence="7 8">YQF-2</strain>
    </source>
</reference>
<dbReference type="InterPro" id="IPR039439">
    <property type="entry name" value="SH3b1_dom"/>
</dbReference>
<dbReference type="InterPro" id="IPR000064">
    <property type="entry name" value="NLP_P60_dom"/>
</dbReference>
<keyword evidence="5" id="KW-0732">Signal</keyword>
<keyword evidence="2" id="KW-0645">Protease</keyword>
<dbReference type="GO" id="GO:0008234">
    <property type="term" value="F:cysteine-type peptidase activity"/>
    <property type="evidence" value="ECO:0007669"/>
    <property type="project" value="UniProtKB-KW"/>
</dbReference>
<dbReference type="PROSITE" id="PS51935">
    <property type="entry name" value="NLPC_P60"/>
    <property type="match status" value="1"/>
</dbReference>
<dbReference type="Pfam" id="PF12913">
    <property type="entry name" value="SH3_6"/>
    <property type="match status" value="1"/>
</dbReference>
<dbReference type="InterPro" id="IPR027017">
    <property type="entry name" value="P60_peptidase_YkfC"/>
</dbReference>
<evidence type="ECO:0000259" key="6">
    <source>
        <dbReference type="PROSITE" id="PS51935"/>
    </source>
</evidence>
<dbReference type="SUPFAM" id="SSF54001">
    <property type="entry name" value="Cysteine proteinases"/>
    <property type="match status" value="1"/>
</dbReference>
<gene>
    <name evidence="7" type="ORF">HRH59_11750</name>
</gene>
<organism evidence="7 8">
    <name type="scientific">Rheinheimera lutimaris</name>
    <dbReference type="NCBI Taxonomy" id="2740584"/>
    <lineage>
        <taxon>Bacteria</taxon>
        <taxon>Pseudomonadati</taxon>
        <taxon>Pseudomonadota</taxon>
        <taxon>Gammaproteobacteria</taxon>
        <taxon>Chromatiales</taxon>
        <taxon>Chromatiaceae</taxon>
        <taxon>Rheinheimera</taxon>
    </lineage>
</organism>
<evidence type="ECO:0000256" key="2">
    <source>
        <dbReference type="ARBA" id="ARBA00022670"/>
    </source>
</evidence>